<protein>
    <submittedName>
        <fullName evidence="2">Uncharacterized protein</fullName>
    </submittedName>
</protein>
<organism evidence="2 3">
    <name type="scientific">Chlorella vulgaris</name>
    <name type="common">Green alga</name>
    <dbReference type="NCBI Taxonomy" id="3077"/>
    <lineage>
        <taxon>Eukaryota</taxon>
        <taxon>Viridiplantae</taxon>
        <taxon>Chlorophyta</taxon>
        <taxon>core chlorophytes</taxon>
        <taxon>Trebouxiophyceae</taxon>
        <taxon>Chlorellales</taxon>
        <taxon>Chlorellaceae</taxon>
        <taxon>Chlorella clade</taxon>
        <taxon>Chlorella</taxon>
    </lineage>
</organism>
<name>A0A9D4U1S6_CHLVU</name>
<feature type="region of interest" description="Disordered" evidence="1">
    <location>
        <begin position="132"/>
        <end position="197"/>
    </location>
</feature>
<keyword evidence="3" id="KW-1185">Reference proteome</keyword>
<dbReference type="OrthoDB" id="520829at2759"/>
<evidence type="ECO:0000313" key="3">
    <source>
        <dbReference type="Proteomes" id="UP001055712"/>
    </source>
</evidence>
<dbReference type="Proteomes" id="UP001055712">
    <property type="component" value="Unassembled WGS sequence"/>
</dbReference>
<dbReference type="EMBL" id="SIDB01000001">
    <property type="protein sequence ID" value="KAI3438991.1"/>
    <property type="molecule type" value="Genomic_DNA"/>
</dbReference>
<accession>A0A9D4U1S6</accession>
<evidence type="ECO:0000256" key="1">
    <source>
        <dbReference type="SAM" id="MobiDB-lite"/>
    </source>
</evidence>
<evidence type="ECO:0000313" key="2">
    <source>
        <dbReference type="EMBL" id="KAI3438991.1"/>
    </source>
</evidence>
<dbReference type="Gene3D" id="1.10.287.700">
    <property type="entry name" value="Helix hairpin bin"/>
    <property type="match status" value="1"/>
</dbReference>
<comment type="caution">
    <text evidence="2">The sequence shown here is derived from an EMBL/GenBank/DDBJ whole genome shotgun (WGS) entry which is preliminary data.</text>
</comment>
<reference evidence="2" key="2">
    <citation type="submission" date="2020-11" db="EMBL/GenBank/DDBJ databases">
        <authorList>
            <person name="Cecchin M."/>
            <person name="Marcolungo L."/>
            <person name="Rossato M."/>
            <person name="Girolomoni L."/>
            <person name="Cosentino E."/>
            <person name="Cuine S."/>
            <person name="Li-Beisson Y."/>
            <person name="Delledonne M."/>
            <person name="Ballottari M."/>
        </authorList>
    </citation>
    <scope>NUCLEOTIDE SEQUENCE</scope>
    <source>
        <strain evidence="2">211/11P</strain>
        <tissue evidence="2">Whole cell</tissue>
    </source>
</reference>
<gene>
    <name evidence="2" type="ORF">D9Q98_001403</name>
</gene>
<feature type="compositionally biased region" description="Basic and acidic residues" evidence="1">
    <location>
        <begin position="141"/>
        <end position="171"/>
    </location>
</feature>
<sequence length="273" mass="28284">MTYAEAAALAGPNQAVPAPPRPGQGAAVNGATTTSTKRTDVTVVSNSKKPVHVDVDGGNGWPRDPEEWKRLLAKAAPWLVGAALLAVGVNQYKKNTGVEGKARRGAKRAANAVDDAAEGAKHGWFGLKRRTNQAADSAGNKAHDAKRAAGKKAEEAKDSARIVADQAKHAANDAAASAKQGAKQGAAAASNAAHDVKEWTKDKAGDVADVARNLESAAYSGVNKGVAQAGSLEEKTGKAMKKAGERIEKAGRDTKNFYGEGEVPARKKFLGIF</sequence>
<feature type="region of interest" description="Disordered" evidence="1">
    <location>
        <begin position="1"/>
        <end position="41"/>
    </location>
</feature>
<reference evidence="2" key="1">
    <citation type="journal article" date="2019" name="Plant J.">
        <title>Chlorella vulgaris genome assembly and annotation reveals the molecular basis for metabolic acclimation to high light conditions.</title>
        <authorList>
            <person name="Cecchin M."/>
            <person name="Marcolungo L."/>
            <person name="Rossato M."/>
            <person name="Girolomoni L."/>
            <person name="Cosentino E."/>
            <person name="Cuine S."/>
            <person name="Li-Beisson Y."/>
            <person name="Delledonne M."/>
            <person name="Ballottari M."/>
        </authorList>
    </citation>
    <scope>NUCLEOTIDE SEQUENCE</scope>
    <source>
        <strain evidence="2">211/11P</strain>
    </source>
</reference>
<feature type="compositionally biased region" description="Low complexity" evidence="1">
    <location>
        <begin position="172"/>
        <end position="193"/>
    </location>
</feature>
<feature type="compositionally biased region" description="Low complexity" evidence="1">
    <location>
        <begin position="32"/>
        <end position="41"/>
    </location>
</feature>
<proteinExistence type="predicted"/>
<dbReference type="AlphaFoldDB" id="A0A9D4U1S6"/>